<evidence type="ECO:0000256" key="1">
    <source>
        <dbReference type="SAM" id="Coils"/>
    </source>
</evidence>
<feature type="compositionally biased region" description="Gly residues" evidence="2">
    <location>
        <begin position="42"/>
        <end position="67"/>
    </location>
</feature>
<name>A0A0P1I405_9RHOB</name>
<dbReference type="STRING" id="1715692.RUE5091_00759"/>
<organism evidence="4 5">
    <name type="scientific">Ruegeria denitrificans</name>
    <dbReference type="NCBI Taxonomy" id="1715692"/>
    <lineage>
        <taxon>Bacteria</taxon>
        <taxon>Pseudomonadati</taxon>
        <taxon>Pseudomonadota</taxon>
        <taxon>Alphaproteobacteria</taxon>
        <taxon>Rhodobacterales</taxon>
        <taxon>Roseobacteraceae</taxon>
        <taxon>Ruegeria</taxon>
    </lineage>
</organism>
<feature type="signal peptide" evidence="3">
    <location>
        <begin position="1"/>
        <end position="32"/>
    </location>
</feature>
<feature type="region of interest" description="Disordered" evidence="2">
    <location>
        <begin position="39"/>
        <end position="120"/>
    </location>
</feature>
<feature type="chain" id="PRO_5006064850" evidence="3">
    <location>
        <begin position="33"/>
        <end position="576"/>
    </location>
</feature>
<keyword evidence="5" id="KW-1185">Reference proteome</keyword>
<feature type="compositionally biased region" description="Basic residues" evidence="2">
    <location>
        <begin position="97"/>
        <end position="110"/>
    </location>
</feature>
<protein>
    <submittedName>
        <fullName evidence="4">Uncharacterized protein</fullName>
    </submittedName>
</protein>
<dbReference type="Proteomes" id="UP000051260">
    <property type="component" value="Unassembled WGS sequence"/>
</dbReference>
<dbReference type="EMBL" id="CYUD01000002">
    <property type="protein sequence ID" value="CUJ88742.1"/>
    <property type="molecule type" value="Genomic_DNA"/>
</dbReference>
<dbReference type="RefSeq" id="WP_058280534.1">
    <property type="nucleotide sequence ID" value="NZ_CYUD01000002.1"/>
</dbReference>
<feature type="coiled-coil region" evidence="1">
    <location>
        <begin position="288"/>
        <end position="315"/>
    </location>
</feature>
<feature type="compositionally biased region" description="Basic and acidic residues" evidence="2">
    <location>
        <begin position="74"/>
        <end position="91"/>
    </location>
</feature>
<keyword evidence="3" id="KW-0732">Signal</keyword>
<sequence length="576" mass="64005">MTKFNLRAFLVSTAMSASLVFTSAAVTTFVLTADAAYAKGNKGNGNGNGNGNGGGKGKGKGQSGGQGKASKGADAGKSKSGAAKDHKERKYTTKNGRVVKVKSGKAKNGKNQKTSLAGLGREFKRDVEQLFGKRSAKKSKRNTTKTTRKTYKTASISPIEQSPRPVTRSVKRYVAYDKKKHHKHYYRDPLVDAITDPYGSDKLRNLNASNAAAQAFKNASPNSNVGKIATYQAAAENYYGLRSDLYDARRDLKDLNESYNGRSSYEINDDIENLDPNDPNYDDKLGALEKELQHAERYEEARDDLRDDVRDLKAETRDALYDAESAFYDASKGRALTHNTLGDFHSNLGLPQPKDHHKYDEAKQPYDYEDSYYAYSKDKTFQPVETNYRLHYEEADYSNKKYGKRHYRDPLVDAITDPYGSDKLRNLNASNAAAQAFKNASPNSNVGKIATYQAAAENYYGLRSDLYDARRDLKDLNESFDGRSSDEIADDIAALDPGDPNYEDQLDSLENELHAAEAYEETRDDLRGDVKDLRVDTMVAQKQAEYAFYDASKGTALTPDALAELHENLELPTTTD</sequence>
<evidence type="ECO:0000256" key="2">
    <source>
        <dbReference type="SAM" id="MobiDB-lite"/>
    </source>
</evidence>
<evidence type="ECO:0000313" key="5">
    <source>
        <dbReference type="Proteomes" id="UP000051260"/>
    </source>
</evidence>
<dbReference type="AlphaFoldDB" id="A0A0P1I405"/>
<reference evidence="5" key="1">
    <citation type="submission" date="2015-09" db="EMBL/GenBank/DDBJ databases">
        <authorList>
            <person name="Rodrigo-Torres L."/>
            <person name="Arahal D.R."/>
        </authorList>
    </citation>
    <scope>NUCLEOTIDE SEQUENCE [LARGE SCALE GENOMIC DNA]</scope>
    <source>
        <strain evidence="5">CECT 5091</strain>
    </source>
</reference>
<feature type="coiled-coil region" evidence="1">
    <location>
        <begin position="509"/>
        <end position="536"/>
    </location>
</feature>
<evidence type="ECO:0000256" key="3">
    <source>
        <dbReference type="SAM" id="SignalP"/>
    </source>
</evidence>
<evidence type="ECO:0000313" key="4">
    <source>
        <dbReference type="EMBL" id="CUJ88742.1"/>
    </source>
</evidence>
<proteinExistence type="predicted"/>
<dbReference type="OrthoDB" id="7705732at2"/>
<keyword evidence="1" id="KW-0175">Coiled coil</keyword>
<accession>A0A0P1I405</accession>
<gene>
    <name evidence="4" type="ORF">RUE5091_00759</name>
</gene>